<feature type="non-terminal residue" evidence="2">
    <location>
        <position position="288"/>
    </location>
</feature>
<feature type="compositionally biased region" description="Basic and acidic residues" evidence="1">
    <location>
        <begin position="261"/>
        <end position="274"/>
    </location>
</feature>
<gene>
    <name evidence="2" type="ORF">KIPB_009749</name>
</gene>
<name>A0A9K3D2W1_9EUKA</name>
<evidence type="ECO:0000256" key="1">
    <source>
        <dbReference type="SAM" id="MobiDB-lite"/>
    </source>
</evidence>
<sequence length="288" mass="30778">GVGLAIPLPIPRLGSDRGTHHGIPDATYYGDGGSGQRVQQVVGATPSPSDEEDYRRERERERMTEREREREVVVHGYNYGQGSGDRSGIEARFPDRPCPPSPETVETSQTLETSQQRERERRSRRESTETGAPDPYTVPYSGGAVPPATAGPHSVPYTDTLPYTGPPLVSDSVLSPHGRTVGGSERTVGRERDGDGEGETLITFEDISAALEGGGASEGPLPHVPGVPTPAIPGVSGIHSMGRERERQGVGVSPSTPEGSEGERGREREGREEGGCWVPGYESEDSLD</sequence>
<feature type="region of interest" description="Disordered" evidence="1">
    <location>
        <begin position="1"/>
        <end position="199"/>
    </location>
</feature>
<feature type="compositionally biased region" description="Basic and acidic residues" evidence="1">
    <location>
        <begin position="14"/>
        <end position="23"/>
    </location>
</feature>
<feature type="compositionally biased region" description="Pro residues" evidence="1">
    <location>
        <begin position="222"/>
        <end position="231"/>
    </location>
</feature>
<keyword evidence="3" id="KW-1185">Reference proteome</keyword>
<proteinExistence type="predicted"/>
<accession>A0A9K3D2W1</accession>
<reference evidence="2 3" key="1">
    <citation type="journal article" date="2018" name="PLoS ONE">
        <title>The draft genome of Kipferlia bialata reveals reductive genome evolution in fornicate parasites.</title>
        <authorList>
            <person name="Tanifuji G."/>
            <person name="Takabayashi S."/>
            <person name="Kume K."/>
            <person name="Takagi M."/>
            <person name="Nakayama T."/>
            <person name="Kamikawa R."/>
            <person name="Inagaki Y."/>
            <person name="Hashimoto T."/>
        </authorList>
    </citation>
    <scope>NUCLEOTIDE SEQUENCE [LARGE SCALE GENOMIC DNA]</scope>
    <source>
        <strain evidence="2">NY0173</strain>
    </source>
</reference>
<feature type="region of interest" description="Disordered" evidence="1">
    <location>
        <begin position="212"/>
        <end position="288"/>
    </location>
</feature>
<comment type="caution">
    <text evidence="2">The sequence shown here is derived from an EMBL/GenBank/DDBJ whole genome shotgun (WGS) entry which is preliminary data.</text>
</comment>
<organism evidence="2 3">
    <name type="scientific">Kipferlia bialata</name>
    <dbReference type="NCBI Taxonomy" id="797122"/>
    <lineage>
        <taxon>Eukaryota</taxon>
        <taxon>Metamonada</taxon>
        <taxon>Carpediemonas-like organisms</taxon>
        <taxon>Kipferlia</taxon>
    </lineage>
</organism>
<evidence type="ECO:0000313" key="3">
    <source>
        <dbReference type="Proteomes" id="UP000265618"/>
    </source>
</evidence>
<feature type="compositionally biased region" description="Basic and acidic residues" evidence="1">
    <location>
        <begin position="115"/>
        <end position="128"/>
    </location>
</feature>
<feature type="compositionally biased region" description="Basic and acidic residues" evidence="1">
    <location>
        <begin position="53"/>
        <end position="73"/>
    </location>
</feature>
<evidence type="ECO:0000313" key="2">
    <source>
        <dbReference type="EMBL" id="GIQ87662.1"/>
    </source>
</evidence>
<dbReference type="EMBL" id="BDIP01003404">
    <property type="protein sequence ID" value="GIQ87662.1"/>
    <property type="molecule type" value="Genomic_DNA"/>
</dbReference>
<dbReference type="AlphaFoldDB" id="A0A9K3D2W1"/>
<dbReference type="Proteomes" id="UP000265618">
    <property type="component" value="Unassembled WGS sequence"/>
</dbReference>
<protein>
    <submittedName>
        <fullName evidence="2">Uncharacterized protein</fullName>
    </submittedName>
</protein>